<keyword evidence="1" id="KW-1133">Transmembrane helix</keyword>
<dbReference type="PANTHER" id="PTHR33608:SF3">
    <property type="entry name" value="SLR2013 PROTEIN"/>
    <property type="match status" value="1"/>
</dbReference>
<evidence type="ECO:0000259" key="2">
    <source>
        <dbReference type="SMART" id="SM00327"/>
    </source>
</evidence>
<dbReference type="EMBL" id="CP091511">
    <property type="protein sequence ID" value="UOO87816.1"/>
    <property type="molecule type" value="Genomic_DNA"/>
</dbReference>
<dbReference type="Proteomes" id="UP000832011">
    <property type="component" value="Chromosome"/>
</dbReference>
<feature type="transmembrane region" description="Helical" evidence="1">
    <location>
        <begin position="7"/>
        <end position="25"/>
    </location>
</feature>
<dbReference type="Gene3D" id="3.40.50.410">
    <property type="entry name" value="von Willebrand factor, type A domain"/>
    <property type="match status" value="1"/>
</dbReference>
<evidence type="ECO:0000313" key="4">
    <source>
        <dbReference type="Proteomes" id="UP000832011"/>
    </source>
</evidence>
<keyword evidence="1" id="KW-0472">Membrane</keyword>
<dbReference type="RefSeq" id="WP_058356744.1">
    <property type="nucleotide sequence ID" value="NZ_CABKVG010000009.1"/>
</dbReference>
<keyword evidence="1" id="KW-0812">Transmembrane</keyword>
<dbReference type="Pfam" id="PF01882">
    <property type="entry name" value="DUF58"/>
    <property type="match status" value="1"/>
</dbReference>
<name>A0ABY4DXJ2_9NEIS</name>
<feature type="transmembrane region" description="Helical" evidence="1">
    <location>
        <begin position="37"/>
        <end position="56"/>
    </location>
</feature>
<dbReference type="InterPro" id="IPR036465">
    <property type="entry name" value="vWFA_dom_sf"/>
</dbReference>
<reference evidence="3 4" key="1">
    <citation type="journal article" date="2022" name="Res Sq">
        <title>Evolution of multicellular longitudinally dividing oral cavity symbionts (Neisseriaceae).</title>
        <authorList>
            <person name="Nyongesa S."/>
            <person name="Weber P."/>
            <person name="Bernet E."/>
            <person name="Pullido F."/>
            <person name="Nieckarz M."/>
            <person name="Delaby M."/>
            <person name="Nieves C."/>
            <person name="Viehboeck T."/>
            <person name="Krause N."/>
            <person name="Rivera-Millot A."/>
            <person name="Nakamura A."/>
            <person name="Vischer N."/>
            <person name="VanNieuwenhze M."/>
            <person name="Brun Y."/>
            <person name="Cava F."/>
            <person name="Bulgheresi S."/>
            <person name="Veyrier F."/>
        </authorList>
    </citation>
    <scope>NUCLEOTIDE SEQUENCE [LARGE SCALE GENOMIC DNA]</scope>
    <source>
        <strain evidence="3 4">SN4</strain>
    </source>
</reference>
<proteinExistence type="predicted"/>
<evidence type="ECO:0000313" key="3">
    <source>
        <dbReference type="EMBL" id="UOO87816.1"/>
    </source>
</evidence>
<accession>A0ABY4DXJ2</accession>
<organism evidence="3 4">
    <name type="scientific">Vitreoscilla massiliensis</name>
    <dbReference type="NCBI Taxonomy" id="1689272"/>
    <lineage>
        <taxon>Bacteria</taxon>
        <taxon>Pseudomonadati</taxon>
        <taxon>Pseudomonadota</taxon>
        <taxon>Betaproteobacteria</taxon>
        <taxon>Neisseriales</taxon>
        <taxon>Neisseriaceae</taxon>
        <taxon>Vitreoscilla</taxon>
    </lineage>
</organism>
<protein>
    <submittedName>
        <fullName evidence="3">DUF58 domain-containing protein</fullName>
    </submittedName>
</protein>
<dbReference type="InterPro" id="IPR002035">
    <property type="entry name" value="VWF_A"/>
</dbReference>
<feature type="domain" description="VWFA" evidence="2">
    <location>
        <begin position="240"/>
        <end position="419"/>
    </location>
</feature>
<dbReference type="PANTHER" id="PTHR33608">
    <property type="entry name" value="BLL2464 PROTEIN"/>
    <property type="match status" value="1"/>
</dbReference>
<dbReference type="SMART" id="SM00327">
    <property type="entry name" value="VWA"/>
    <property type="match status" value="1"/>
</dbReference>
<dbReference type="InterPro" id="IPR002881">
    <property type="entry name" value="DUF58"/>
</dbReference>
<dbReference type="SUPFAM" id="SSF53300">
    <property type="entry name" value="vWA-like"/>
    <property type="match status" value="1"/>
</dbReference>
<keyword evidence="4" id="KW-1185">Reference proteome</keyword>
<gene>
    <name evidence="3" type="ORF">LVJ82_09950</name>
</gene>
<sequence>MRPSSRLITLWVIVILVVLFITLSAKQAASGLSWLEPAAGLLVAVALLVTVLDWLLSKRSLNLHITRNMPDHFSVGKAHDIELSVVPKTRLKRPVKITVYDLYPNTWQVSHRALHLDLMPDRGTLTQYQATPVLRGDAEFLGTQYSISSHWGLWQLFKRINTPTTVKVLPDFSRILGANLIGLQRWLELMGAKRIRRHGQGQDFHQLRDYSDGDNIRDIDWKATSKMHKLITRTYQEERDQQLIFLLDCGRNMRTLSGDLSHFDHALNAMLLLSYTALKHGDAVGLITFNHPQVRYMPPRKGTGHLSRLVNTVYDVQPTQMAADYETAVNQLLQRQQRRALVVVLTQLDQEDNQHLLSQLQRLKKRFAVLVASLKQVERDAIQQQSLQSLDDAHAYVGAQMYAAQEQQMLRQLTAQRVLHLNVNPQQLSTALINQYLELKRHGSW</sequence>
<evidence type="ECO:0000256" key="1">
    <source>
        <dbReference type="SAM" id="Phobius"/>
    </source>
</evidence>